<proteinExistence type="predicted"/>
<reference evidence="3" key="2">
    <citation type="submission" date="2022-03" db="EMBL/GenBank/DDBJ databases">
        <title>Genome Encyclopedia of Bacteria and Archaea VI: Functional Genomics of Type Strains.</title>
        <authorList>
            <person name="Whitman W."/>
        </authorList>
    </citation>
    <scope>NUCLEOTIDE SEQUENCE</scope>
    <source>
        <strain evidence="3">HSC-15S17</strain>
    </source>
</reference>
<dbReference type="RefSeq" id="WP_217946404.1">
    <property type="nucleotide sequence ID" value="NZ_JAHTGR010000034.1"/>
</dbReference>
<keyword evidence="5" id="KW-1185">Reference proteome</keyword>
<dbReference type="Proteomes" id="UP001162889">
    <property type="component" value="Unassembled WGS sequence"/>
</dbReference>
<comment type="caution">
    <text evidence="2">The sequence shown here is derived from an EMBL/GenBank/DDBJ whole genome shotgun (WGS) entry which is preliminary data.</text>
</comment>
<organism evidence="2 4">
    <name type="scientific">Duganella violaceipulchra</name>
    <dbReference type="NCBI Taxonomy" id="2849652"/>
    <lineage>
        <taxon>Bacteria</taxon>
        <taxon>Pseudomonadati</taxon>
        <taxon>Pseudomonadota</taxon>
        <taxon>Betaproteobacteria</taxon>
        <taxon>Burkholderiales</taxon>
        <taxon>Oxalobacteraceae</taxon>
        <taxon>Telluria group</taxon>
        <taxon>Duganella</taxon>
    </lineage>
</organism>
<feature type="region of interest" description="Disordered" evidence="1">
    <location>
        <begin position="176"/>
        <end position="212"/>
    </location>
</feature>
<evidence type="ECO:0000313" key="4">
    <source>
        <dbReference type="Proteomes" id="UP001155901"/>
    </source>
</evidence>
<name>A0AA41L8N3_9BURK</name>
<feature type="compositionally biased region" description="Polar residues" evidence="1">
    <location>
        <begin position="201"/>
        <end position="212"/>
    </location>
</feature>
<protein>
    <submittedName>
        <fullName evidence="2">Uncharacterized protein</fullName>
    </submittedName>
</protein>
<dbReference type="EMBL" id="JALJZU010000025">
    <property type="protein sequence ID" value="MCP2012684.1"/>
    <property type="molecule type" value="Genomic_DNA"/>
</dbReference>
<evidence type="ECO:0000256" key="1">
    <source>
        <dbReference type="SAM" id="MobiDB-lite"/>
    </source>
</evidence>
<gene>
    <name evidence="2" type="ORF">KVP70_31860</name>
    <name evidence="3" type="ORF">L1274_006455</name>
</gene>
<evidence type="ECO:0000313" key="3">
    <source>
        <dbReference type="EMBL" id="MCP2012684.1"/>
    </source>
</evidence>
<evidence type="ECO:0000313" key="2">
    <source>
        <dbReference type="EMBL" id="MBV6325512.1"/>
    </source>
</evidence>
<dbReference type="Proteomes" id="UP001155901">
    <property type="component" value="Unassembled WGS sequence"/>
</dbReference>
<reference evidence="2" key="1">
    <citation type="submission" date="2021-07" db="EMBL/GenBank/DDBJ databases">
        <title>Characterization of violacein-producing bacteria and related species.</title>
        <authorList>
            <person name="Wilson H.S."/>
            <person name="De Leon M.E."/>
        </authorList>
    </citation>
    <scope>NUCLEOTIDE SEQUENCE</scope>
    <source>
        <strain evidence="2">HSC-15S17</strain>
    </source>
</reference>
<evidence type="ECO:0000313" key="5">
    <source>
        <dbReference type="Proteomes" id="UP001162889"/>
    </source>
</evidence>
<dbReference type="AlphaFoldDB" id="A0AA41L8N3"/>
<dbReference type="EMBL" id="JAHTGR010000034">
    <property type="protein sequence ID" value="MBV6325512.1"/>
    <property type="molecule type" value="Genomic_DNA"/>
</dbReference>
<accession>A0AA41L8N3</accession>
<sequence length="212" mass="24239">MEYPHPSTFSSDLTDERLGTIAAKMLDVRYLTIRQMDTEFDDNYTRECPVYGRTRNMLIALARNKELPWLSVKCMGMGVEISIVNVKCKFFRDDVENPEKAGFFKRDGFLCLFEEEDNVPLLWRFVIERALTEEDEDQIYFVGYNKFNEKISMWHYEGGAAPLYSVDQVIPPAANMGPAEIDVREAGEDDLSNSSEEDSNPATRNTGTDSAE</sequence>
<feature type="compositionally biased region" description="Acidic residues" evidence="1">
    <location>
        <begin position="187"/>
        <end position="199"/>
    </location>
</feature>